<dbReference type="PROSITE" id="PS50879">
    <property type="entry name" value="RNASE_H_1"/>
    <property type="match status" value="1"/>
</dbReference>
<proteinExistence type="predicted"/>
<dbReference type="PANTHER" id="PTHR48475">
    <property type="entry name" value="RIBONUCLEASE H"/>
    <property type="match status" value="1"/>
</dbReference>
<dbReference type="InterPro" id="IPR002156">
    <property type="entry name" value="RNaseH_domain"/>
</dbReference>
<dbReference type="Pfam" id="PF17919">
    <property type="entry name" value="RT_RNaseH_2"/>
    <property type="match status" value="1"/>
</dbReference>
<comment type="caution">
    <text evidence="2">The sequence shown here is derived from an EMBL/GenBank/DDBJ whole genome shotgun (WGS) entry which is preliminary data.</text>
</comment>
<dbReference type="AlphaFoldDB" id="A0AAW2R092"/>
<dbReference type="InterPro" id="IPR036397">
    <property type="entry name" value="RNaseH_sf"/>
</dbReference>
<evidence type="ECO:0000259" key="1">
    <source>
        <dbReference type="PROSITE" id="PS50879"/>
    </source>
</evidence>
<dbReference type="Pfam" id="PF13456">
    <property type="entry name" value="RVT_3"/>
    <property type="match status" value="1"/>
</dbReference>
<reference evidence="2" key="2">
    <citation type="journal article" date="2024" name="Plant">
        <title>Genomic evolution and insights into agronomic trait innovations of Sesamum species.</title>
        <authorList>
            <person name="Miao H."/>
            <person name="Wang L."/>
            <person name="Qu L."/>
            <person name="Liu H."/>
            <person name="Sun Y."/>
            <person name="Le M."/>
            <person name="Wang Q."/>
            <person name="Wei S."/>
            <person name="Zheng Y."/>
            <person name="Lin W."/>
            <person name="Duan Y."/>
            <person name="Cao H."/>
            <person name="Xiong S."/>
            <person name="Wang X."/>
            <person name="Wei L."/>
            <person name="Li C."/>
            <person name="Ma Q."/>
            <person name="Ju M."/>
            <person name="Zhao R."/>
            <person name="Li G."/>
            <person name="Mu C."/>
            <person name="Tian Q."/>
            <person name="Mei H."/>
            <person name="Zhang T."/>
            <person name="Gao T."/>
            <person name="Zhang H."/>
        </authorList>
    </citation>
    <scope>NUCLEOTIDE SEQUENCE</scope>
    <source>
        <strain evidence="2">G02</strain>
    </source>
</reference>
<sequence length="158" mass="17736">MDEECQRAFEKLKTYLAKLPLLVKLASGDTFYLYLSSIFQAISSVLVWEEEGTQTPIYYVSKTLADFVFEMRGISQEKTSEEEPWTLHVEGSSTTKGSGAAIVITSHQGEDMGFPIRFDFKASNNEVEYEALVLGMRMTQDAGALHLITYSDSQLIVK</sequence>
<dbReference type="SUPFAM" id="SSF56672">
    <property type="entry name" value="DNA/RNA polymerases"/>
    <property type="match status" value="1"/>
</dbReference>
<dbReference type="PANTHER" id="PTHR48475:SF2">
    <property type="entry name" value="RIBONUCLEASE H"/>
    <property type="match status" value="1"/>
</dbReference>
<dbReference type="GO" id="GO:0004523">
    <property type="term" value="F:RNA-DNA hybrid ribonuclease activity"/>
    <property type="evidence" value="ECO:0007669"/>
    <property type="project" value="InterPro"/>
</dbReference>
<feature type="domain" description="RNase H type-1" evidence="1">
    <location>
        <begin position="81"/>
        <end position="158"/>
    </location>
</feature>
<reference evidence="2" key="1">
    <citation type="submission" date="2020-06" db="EMBL/GenBank/DDBJ databases">
        <authorList>
            <person name="Li T."/>
            <person name="Hu X."/>
            <person name="Zhang T."/>
            <person name="Song X."/>
            <person name="Zhang H."/>
            <person name="Dai N."/>
            <person name="Sheng W."/>
            <person name="Hou X."/>
            <person name="Wei L."/>
        </authorList>
    </citation>
    <scope>NUCLEOTIDE SEQUENCE</scope>
    <source>
        <strain evidence="2">G02</strain>
        <tissue evidence="2">Leaf</tissue>
    </source>
</reference>
<protein>
    <recommendedName>
        <fullName evidence="1">RNase H type-1 domain-containing protein</fullName>
    </recommendedName>
</protein>
<dbReference type="InterPro" id="IPR012337">
    <property type="entry name" value="RNaseH-like_sf"/>
</dbReference>
<dbReference type="Gene3D" id="3.30.420.10">
    <property type="entry name" value="Ribonuclease H-like superfamily/Ribonuclease H"/>
    <property type="match status" value="1"/>
</dbReference>
<dbReference type="SUPFAM" id="SSF53098">
    <property type="entry name" value="Ribonuclease H-like"/>
    <property type="match status" value="1"/>
</dbReference>
<accession>A0AAW2R092</accession>
<dbReference type="GO" id="GO:0003676">
    <property type="term" value="F:nucleic acid binding"/>
    <property type="evidence" value="ECO:0007669"/>
    <property type="project" value="InterPro"/>
</dbReference>
<evidence type="ECO:0000313" key="2">
    <source>
        <dbReference type="EMBL" id="KAL0373730.1"/>
    </source>
</evidence>
<name>A0AAW2R092_SESRA</name>
<dbReference type="InterPro" id="IPR043502">
    <property type="entry name" value="DNA/RNA_pol_sf"/>
</dbReference>
<dbReference type="InterPro" id="IPR041577">
    <property type="entry name" value="RT_RNaseH_2"/>
</dbReference>
<gene>
    <name evidence="2" type="ORF">Sradi_3288700</name>
</gene>
<dbReference type="EMBL" id="JACGWJ010000014">
    <property type="protein sequence ID" value="KAL0373730.1"/>
    <property type="molecule type" value="Genomic_DNA"/>
</dbReference>
<organism evidence="2">
    <name type="scientific">Sesamum radiatum</name>
    <name type="common">Black benniseed</name>
    <dbReference type="NCBI Taxonomy" id="300843"/>
    <lineage>
        <taxon>Eukaryota</taxon>
        <taxon>Viridiplantae</taxon>
        <taxon>Streptophyta</taxon>
        <taxon>Embryophyta</taxon>
        <taxon>Tracheophyta</taxon>
        <taxon>Spermatophyta</taxon>
        <taxon>Magnoliopsida</taxon>
        <taxon>eudicotyledons</taxon>
        <taxon>Gunneridae</taxon>
        <taxon>Pentapetalae</taxon>
        <taxon>asterids</taxon>
        <taxon>lamiids</taxon>
        <taxon>Lamiales</taxon>
        <taxon>Pedaliaceae</taxon>
        <taxon>Sesamum</taxon>
    </lineage>
</organism>